<evidence type="ECO:0000313" key="2">
    <source>
        <dbReference type="Proteomes" id="UP000827872"/>
    </source>
</evidence>
<reference evidence="1" key="1">
    <citation type="submission" date="2021-08" db="EMBL/GenBank/DDBJ databases">
        <title>The first chromosome-level gecko genome reveals the dynamic sex chromosomes of Neotropical dwarf geckos (Sphaerodactylidae: Sphaerodactylus).</title>
        <authorList>
            <person name="Pinto B.J."/>
            <person name="Keating S.E."/>
            <person name="Gamble T."/>
        </authorList>
    </citation>
    <scope>NUCLEOTIDE SEQUENCE</scope>
    <source>
        <strain evidence="1">TG3544</strain>
    </source>
</reference>
<protein>
    <submittedName>
        <fullName evidence="1">Uncharacterized protein</fullName>
    </submittedName>
</protein>
<sequence length="165" mass="18608">MPFMAFWTYEVKIAARAPLETLRRTGRKAYFPLATYLQDQVMAQETQAGSWGTRWVDGSQAWLVLGIVPQTQPESKIHCGSMTPEYPGFFQVSAGNPAARVERLGVKGKAEKNGQRKEQMAFIYSTAFPMTFVVQMMNMDKAFGIHLYDNLCASLLENKKPNTFP</sequence>
<comment type="caution">
    <text evidence="1">The sequence shown here is derived from an EMBL/GenBank/DDBJ whole genome shotgun (WGS) entry which is preliminary data.</text>
</comment>
<dbReference type="Proteomes" id="UP000827872">
    <property type="component" value="Linkage Group LG14"/>
</dbReference>
<accession>A0ACB8ECE0</accession>
<organism evidence="1 2">
    <name type="scientific">Sphaerodactylus townsendi</name>
    <dbReference type="NCBI Taxonomy" id="933632"/>
    <lineage>
        <taxon>Eukaryota</taxon>
        <taxon>Metazoa</taxon>
        <taxon>Chordata</taxon>
        <taxon>Craniata</taxon>
        <taxon>Vertebrata</taxon>
        <taxon>Euteleostomi</taxon>
        <taxon>Lepidosauria</taxon>
        <taxon>Squamata</taxon>
        <taxon>Bifurcata</taxon>
        <taxon>Gekkota</taxon>
        <taxon>Sphaerodactylidae</taxon>
        <taxon>Sphaerodactylus</taxon>
    </lineage>
</organism>
<dbReference type="EMBL" id="CM037627">
    <property type="protein sequence ID" value="KAH7989878.1"/>
    <property type="molecule type" value="Genomic_DNA"/>
</dbReference>
<evidence type="ECO:0000313" key="1">
    <source>
        <dbReference type="EMBL" id="KAH7989878.1"/>
    </source>
</evidence>
<keyword evidence="2" id="KW-1185">Reference proteome</keyword>
<gene>
    <name evidence="1" type="ORF">K3G42_015783</name>
</gene>
<name>A0ACB8ECE0_9SAUR</name>
<proteinExistence type="predicted"/>